<reference evidence="2" key="1">
    <citation type="submission" date="2022-12" db="EMBL/GenBank/DDBJ databases">
        <title>Reference genome sequencing for broad-spectrum identification of bacterial and archaeal isolates by mass spectrometry.</title>
        <authorList>
            <person name="Sekiguchi Y."/>
            <person name="Tourlousse D.M."/>
        </authorList>
    </citation>
    <scope>NUCLEOTIDE SEQUENCE</scope>
    <source>
        <strain evidence="2">10succ1</strain>
    </source>
</reference>
<dbReference type="PANTHER" id="PTHR38449">
    <property type="entry name" value="REGULATORY PROTEIN TM_1690-RELATED"/>
    <property type="match status" value="1"/>
</dbReference>
<dbReference type="InterPro" id="IPR007169">
    <property type="entry name" value="RemA-like"/>
</dbReference>
<proteinExistence type="inferred from homology"/>
<organism evidence="2 3">
    <name type="scientific">Propionigenium maris DSM 9537</name>
    <dbReference type="NCBI Taxonomy" id="1123000"/>
    <lineage>
        <taxon>Bacteria</taxon>
        <taxon>Fusobacteriati</taxon>
        <taxon>Fusobacteriota</taxon>
        <taxon>Fusobacteriia</taxon>
        <taxon>Fusobacteriales</taxon>
        <taxon>Fusobacteriaceae</taxon>
        <taxon>Propionigenium</taxon>
    </lineage>
</organism>
<sequence length="79" mass="8630">MKPINIGFGNMVVDARIVGIIAPDSAPSRRLKEEARAQNKLIDATFGRKTRALIITDSDHVIMSAINPETIASRIEKGE</sequence>
<name>A0A9W6LQ32_9FUSO</name>
<dbReference type="AlphaFoldDB" id="A0A9W6LQ32"/>
<dbReference type="NCBIfam" id="NF003315">
    <property type="entry name" value="PRK04323.1"/>
    <property type="match status" value="1"/>
</dbReference>
<comment type="similarity">
    <text evidence="1">Belongs to the RemA family.</text>
</comment>
<protein>
    <recommendedName>
        <fullName evidence="1">Putative regulatory protein PM10SUCC1_33590</fullName>
    </recommendedName>
</protein>
<evidence type="ECO:0000256" key="1">
    <source>
        <dbReference type="HAMAP-Rule" id="MF_01503"/>
    </source>
</evidence>
<dbReference type="Proteomes" id="UP001144471">
    <property type="component" value="Unassembled WGS sequence"/>
</dbReference>
<comment type="caution">
    <text evidence="2">The sequence shown here is derived from an EMBL/GenBank/DDBJ whole genome shotgun (WGS) entry which is preliminary data.</text>
</comment>
<dbReference type="EMBL" id="BSDY01000026">
    <property type="protein sequence ID" value="GLI57845.1"/>
    <property type="molecule type" value="Genomic_DNA"/>
</dbReference>
<dbReference type="Pfam" id="PF04025">
    <property type="entry name" value="RemA-like"/>
    <property type="match status" value="1"/>
</dbReference>
<keyword evidence="3" id="KW-1185">Reference proteome</keyword>
<dbReference type="RefSeq" id="WP_281837520.1">
    <property type="nucleotide sequence ID" value="NZ_BSDY01000026.1"/>
</dbReference>
<gene>
    <name evidence="2" type="ORF">PM10SUCC1_33590</name>
</gene>
<dbReference type="PANTHER" id="PTHR38449:SF1">
    <property type="entry name" value="REGULATORY PROTEIN SSL2874-RELATED"/>
    <property type="match status" value="1"/>
</dbReference>
<evidence type="ECO:0000313" key="2">
    <source>
        <dbReference type="EMBL" id="GLI57845.1"/>
    </source>
</evidence>
<accession>A0A9W6LQ32</accession>
<evidence type="ECO:0000313" key="3">
    <source>
        <dbReference type="Proteomes" id="UP001144471"/>
    </source>
</evidence>
<dbReference type="HAMAP" id="MF_01503">
    <property type="entry name" value="RemA"/>
    <property type="match status" value="1"/>
</dbReference>